<dbReference type="Proteomes" id="UP000601361">
    <property type="component" value="Unassembled WGS sequence"/>
</dbReference>
<evidence type="ECO:0000313" key="2">
    <source>
        <dbReference type="Proteomes" id="UP000601361"/>
    </source>
</evidence>
<dbReference type="EMBL" id="BMGS01000009">
    <property type="protein sequence ID" value="GGG55161.1"/>
    <property type="molecule type" value="Genomic_DNA"/>
</dbReference>
<name>A0ABQ1X289_9BACT</name>
<gene>
    <name evidence="1" type="ORF">GCM10011378_34170</name>
</gene>
<evidence type="ECO:0000313" key="1">
    <source>
        <dbReference type="EMBL" id="GGG55161.1"/>
    </source>
</evidence>
<protein>
    <submittedName>
        <fullName evidence="1">Uncharacterized protein</fullName>
    </submittedName>
</protein>
<sequence length="76" mass="8177">MESDSNPPGPWQADSAPSYLLARNRPGTEVSGLLRAGRCHGGFRRALFGGIIPGRRGKLPVQVIICAPVPSYYGRK</sequence>
<organism evidence="1 2">
    <name type="scientific">Hymenobacter glacieicola</name>
    <dbReference type="NCBI Taxonomy" id="1562124"/>
    <lineage>
        <taxon>Bacteria</taxon>
        <taxon>Pseudomonadati</taxon>
        <taxon>Bacteroidota</taxon>
        <taxon>Cytophagia</taxon>
        <taxon>Cytophagales</taxon>
        <taxon>Hymenobacteraceae</taxon>
        <taxon>Hymenobacter</taxon>
    </lineage>
</organism>
<keyword evidence="2" id="KW-1185">Reference proteome</keyword>
<proteinExistence type="predicted"/>
<accession>A0ABQ1X289</accession>
<comment type="caution">
    <text evidence="1">The sequence shown here is derived from an EMBL/GenBank/DDBJ whole genome shotgun (WGS) entry which is preliminary data.</text>
</comment>
<reference evidence="2" key="1">
    <citation type="journal article" date="2019" name="Int. J. Syst. Evol. Microbiol.">
        <title>The Global Catalogue of Microorganisms (GCM) 10K type strain sequencing project: providing services to taxonomists for standard genome sequencing and annotation.</title>
        <authorList>
            <consortium name="The Broad Institute Genomics Platform"/>
            <consortium name="The Broad Institute Genome Sequencing Center for Infectious Disease"/>
            <person name="Wu L."/>
            <person name="Ma J."/>
        </authorList>
    </citation>
    <scope>NUCLEOTIDE SEQUENCE [LARGE SCALE GENOMIC DNA]</scope>
    <source>
        <strain evidence="2">CGMCC 1.12990</strain>
    </source>
</reference>